<gene>
    <name evidence="2" type="ORF">GCM10011309_17460</name>
</gene>
<feature type="transmembrane region" description="Helical" evidence="1">
    <location>
        <begin position="229"/>
        <end position="247"/>
    </location>
</feature>
<keyword evidence="1" id="KW-0812">Transmembrane</keyword>
<reference evidence="2 3" key="1">
    <citation type="journal article" date="2014" name="Int. J. Syst. Evol. Microbiol.">
        <title>Complete genome sequence of Corynebacterium casei LMG S-19264T (=DSM 44701T), isolated from a smear-ripened cheese.</title>
        <authorList>
            <consortium name="US DOE Joint Genome Institute (JGI-PGF)"/>
            <person name="Walter F."/>
            <person name="Albersmeier A."/>
            <person name="Kalinowski J."/>
            <person name="Ruckert C."/>
        </authorList>
    </citation>
    <scope>NUCLEOTIDE SEQUENCE [LARGE SCALE GENOMIC DNA]</scope>
    <source>
        <strain evidence="2 3">KCTC 23968</strain>
    </source>
</reference>
<organism evidence="2 3">
    <name type="scientific">Litorimonas cladophorae</name>
    <dbReference type="NCBI Taxonomy" id="1220491"/>
    <lineage>
        <taxon>Bacteria</taxon>
        <taxon>Pseudomonadati</taxon>
        <taxon>Pseudomonadota</taxon>
        <taxon>Alphaproteobacteria</taxon>
        <taxon>Maricaulales</taxon>
        <taxon>Robiginitomaculaceae</taxon>
    </lineage>
</organism>
<evidence type="ECO:0000313" key="2">
    <source>
        <dbReference type="EMBL" id="GGX68197.1"/>
    </source>
</evidence>
<comment type="caution">
    <text evidence="2">The sequence shown here is derived from an EMBL/GenBank/DDBJ whole genome shotgun (WGS) entry which is preliminary data.</text>
</comment>
<dbReference type="Proteomes" id="UP000600865">
    <property type="component" value="Unassembled WGS sequence"/>
</dbReference>
<name>A0A918KP75_9PROT</name>
<proteinExistence type="predicted"/>
<protein>
    <submittedName>
        <fullName evidence="2">Uncharacterized protein</fullName>
    </submittedName>
</protein>
<feature type="transmembrane region" description="Helical" evidence="1">
    <location>
        <begin position="259"/>
        <end position="280"/>
    </location>
</feature>
<evidence type="ECO:0000313" key="3">
    <source>
        <dbReference type="Proteomes" id="UP000600865"/>
    </source>
</evidence>
<keyword evidence="1" id="KW-0472">Membrane</keyword>
<evidence type="ECO:0000256" key="1">
    <source>
        <dbReference type="SAM" id="Phobius"/>
    </source>
</evidence>
<dbReference type="EMBL" id="BMYV01000002">
    <property type="protein sequence ID" value="GGX68197.1"/>
    <property type="molecule type" value="Genomic_DNA"/>
</dbReference>
<dbReference type="AlphaFoldDB" id="A0A918KP75"/>
<keyword evidence="1" id="KW-1133">Transmembrane helix</keyword>
<sequence length="282" mass="32790">MIKKRPLGAFARGGLFIWELRNFTHTVEMNDKGEIEKREPIKVYRVEDIEKSKTTEGKFTLADSVALLISRRPEDERFTYRSEGGLEFMQLRYVSRGTYEDPFQLLFKRCPELKPYYAKIRSWLKDEKVDWQDIVINGDKFICAQLNASENEVIEKLERIQQEVFGFENIKIHTPNPRLSIAVHGNRHPLIGVVAGFSFVISIVALGLYDLYKLPRFCMPSILNLEWVEAFLAITFFTSLAAVRYCMNSSLKKRREKKFSFKQVSMGRLAFLIILVIPLFTA</sequence>
<keyword evidence="3" id="KW-1185">Reference proteome</keyword>
<dbReference type="RefSeq" id="WP_189584461.1">
    <property type="nucleotide sequence ID" value="NZ_BMYV01000002.1"/>
</dbReference>
<feature type="transmembrane region" description="Helical" evidence="1">
    <location>
        <begin position="190"/>
        <end position="209"/>
    </location>
</feature>
<accession>A0A918KP75</accession>